<accession>A0ABY6CNE0</accession>
<dbReference type="SUPFAM" id="SSF69635">
    <property type="entry name" value="Type III secretory system chaperone-like"/>
    <property type="match status" value="1"/>
</dbReference>
<sequence length="122" mass="13848">MKSYAEELNGSFSSYDQHRSVIVVPLEMDRVQAVVGEFDEESNMIILSSKVCVADEKIRFKNLLEQNHSTIYGKFVIDNDFLKVESKVNVADTSEATLKTIIQEVAKLADKWELNLTGKDIF</sequence>
<proteinExistence type="predicted"/>
<organism evidence="1 2">
    <name type="scientific">Reichenbachiella agarivorans</name>
    <dbReference type="NCBI Taxonomy" id="2979464"/>
    <lineage>
        <taxon>Bacteria</taxon>
        <taxon>Pseudomonadati</taxon>
        <taxon>Bacteroidota</taxon>
        <taxon>Cytophagia</taxon>
        <taxon>Cytophagales</taxon>
        <taxon>Reichenbachiellaceae</taxon>
        <taxon>Reichenbachiella</taxon>
    </lineage>
</organism>
<reference evidence="1" key="1">
    <citation type="submission" date="2022-09" db="EMBL/GenBank/DDBJ databases">
        <title>Comparative genomics and taxonomic characterization of three novel marine species of genus Reichenbachiella exhibiting antioxidant and polysaccharide degradation activities.</title>
        <authorList>
            <person name="Muhammad N."/>
            <person name="Lee Y.-J."/>
            <person name="Ko J."/>
            <person name="Kim S.-G."/>
        </authorList>
    </citation>
    <scope>NUCLEOTIDE SEQUENCE</scope>
    <source>
        <strain evidence="1">BKB1-1</strain>
    </source>
</reference>
<dbReference type="Gene3D" id="3.30.1460.10">
    <property type="match status" value="1"/>
</dbReference>
<name>A0ABY6CNE0_9BACT</name>
<dbReference type="RefSeq" id="WP_262308314.1">
    <property type="nucleotide sequence ID" value="NZ_CP106679.1"/>
</dbReference>
<protein>
    <submittedName>
        <fullName evidence="1">YbjN domain-containing protein</fullName>
    </submittedName>
</protein>
<keyword evidence="2" id="KW-1185">Reference proteome</keyword>
<dbReference type="Proteomes" id="UP001065174">
    <property type="component" value="Chromosome"/>
</dbReference>
<evidence type="ECO:0000313" key="2">
    <source>
        <dbReference type="Proteomes" id="UP001065174"/>
    </source>
</evidence>
<evidence type="ECO:0000313" key="1">
    <source>
        <dbReference type="EMBL" id="UXP30868.1"/>
    </source>
</evidence>
<dbReference type="EMBL" id="CP106679">
    <property type="protein sequence ID" value="UXP30868.1"/>
    <property type="molecule type" value="Genomic_DNA"/>
</dbReference>
<gene>
    <name evidence="1" type="ORF">N6H18_10945</name>
</gene>